<protein>
    <recommendedName>
        <fullName evidence="1">Reverse transcriptase domain-containing protein</fullName>
    </recommendedName>
</protein>
<gene>
    <name evidence="2" type="ORF">NE237_026738</name>
</gene>
<name>A0A9Q0JRW6_9MAGN</name>
<dbReference type="Pfam" id="PF00078">
    <property type="entry name" value="RVT_1"/>
    <property type="match status" value="1"/>
</dbReference>
<feature type="domain" description="Reverse transcriptase" evidence="1">
    <location>
        <begin position="2"/>
        <end position="152"/>
    </location>
</feature>
<dbReference type="OrthoDB" id="1724700at2759"/>
<evidence type="ECO:0000259" key="1">
    <source>
        <dbReference type="Pfam" id="PF00078"/>
    </source>
</evidence>
<keyword evidence="3" id="KW-1185">Reference proteome</keyword>
<accession>A0A9Q0JRW6</accession>
<proteinExistence type="predicted"/>
<sequence>MCKVDLRKAYDSIRWETVLLVLEAMNFPRKMIDWIRVCISSAKFSISINRVPHGYFPSSRGLRQGSIEKTIPLCVSYAGSGGDGILKAKVDEGLLSLHHRCTNPMITHLCFADEKLVLFHGDVVSAAAVKDVLHHFHYVTGRQANVSKSKAAFRQW</sequence>
<evidence type="ECO:0000313" key="2">
    <source>
        <dbReference type="EMBL" id="KAJ4941329.1"/>
    </source>
</evidence>
<organism evidence="2 3">
    <name type="scientific">Protea cynaroides</name>
    <dbReference type="NCBI Taxonomy" id="273540"/>
    <lineage>
        <taxon>Eukaryota</taxon>
        <taxon>Viridiplantae</taxon>
        <taxon>Streptophyta</taxon>
        <taxon>Embryophyta</taxon>
        <taxon>Tracheophyta</taxon>
        <taxon>Spermatophyta</taxon>
        <taxon>Magnoliopsida</taxon>
        <taxon>Proteales</taxon>
        <taxon>Proteaceae</taxon>
        <taxon>Protea</taxon>
    </lineage>
</organism>
<dbReference type="EMBL" id="JAMYWD010001744">
    <property type="protein sequence ID" value="KAJ4941329.1"/>
    <property type="molecule type" value="Genomic_DNA"/>
</dbReference>
<evidence type="ECO:0000313" key="3">
    <source>
        <dbReference type="Proteomes" id="UP001141806"/>
    </source>
</evidence>
<comment type="caution">
    <text evidence="2">The sequence shown here is derived from an EMBL/GenBank/DDBJ whole genome shotgun (WGS) entry which is preliminary data.</text>
</comment>
<dbReference type="InterPro" id="IPR000477">
    <property type="entry name" value="RT_dom"/>
</dbReference>
<dbReference type="Proteomes" id="UP001141806">
    <property type="component" value="Unassembled WGS sequence"/>
</dbReference>
<reference evidence="2" key="1">
    <citation type="journal article" date="2023" name="Plant J.">
        <title>The genome of the king protea, Protea cynaroides.</title>
        <authorList>
            <person name="Chang J."/>
            <person name="Duong T.A."/>
            <person name="Schoeman C."/>
            <person name="Ma X."/>
            <person name="Roodt D."/>
            <person name="Barker N."/>
            <person name="Li Z."/>
            <person name="Van de Peer Y."/>
            <person name="Mizrachi E."/>
        </authorList>
    </citation>
    <scope>NUCLEOTIDE SEQUENCE</scope>
    <source>
        <tissue evidence="2">Young leaves</tissue>
    </source>
</reference>
<dbReference type="AlphaFoldDB" id="A0A9Q0JRW6"/>